<evidence type="ECO:0000313" key="3">
    <source>
        <dbReference type="Proteomes" id="UP000608513"/>
    </source>
</evidence>
<dbReference type="Proteomes" id="UP000608513">
    <property type="component" value="Unassembled WGS sequence"/>
</dbReference>
<dbReference type="EMBL" id="JACORT010000003">
    <property type="protein sequence ID" value="MBC5783416.1"/>
    <property type="molecule type" value="Genomic_DNA"/>
</dbReference>
<dbReference type="GO" id="GO:0035438">
    <property type="term" value="F:cyclic-di-GMP binding"/>
    <property type="evidence" value="ECO:0007669"/>
    <property type="project" value="InterPro"/>
</dbReference>
<dbReference type="RefSeq" id="WP_187076150.1">
    <property type="nucleotide sequence ID" value="NZ_JACORT010000003.1"/>
</dbReference>
<dbReference type="Pfam" id="PF07238">
    <property type="entry name" value="PilZ"/>
    <property type="match status" value="1"/>
</dbReference>
<evidence type="ECO:0000259" key="1">
    <source>
        <dbReference type="Pfam" id="PF07238"/>
    </source>
</evidence>
<evidence type="ECO:0000313" key="2">
    <source>
        <dbReference type="EMBL" id="MBC5783416.1"/>
    </source>
</evidence>
<dbReference type="AlphaFoldDB" id="A0A923SB28"/>
<sequence>MAGSKAARAPRDQRGAVRFDTHMPVHTAQGAGRTHNISAQGVYFETDAEPRAGALVNFQLEYTLQGRRHRLLCEGKVVRVERQGERIGVAARLVTPFFEGEEIAAPPTLR</sequence>
<proteinExistence type="predicted"/>
<feature type="domain" description="PilZ" evidence="1">
    <location>
        <begin position="14"/>
        <end position="90"/>
    </location>
</feature>
<gene>
    <name evidence="2" type="ORF">H8N03_10710</name>
</gene>
<dbReference type="Gene3D" id="2.40.10.220">
    <property type="entry name" value="predicted glycosyltransferase like domains"/>
    <property type="match status" value="1"/>
</dbReference>
<dbReference type="SUPFAM" id="SSF141371">
    <property type="entry name" value="PilZ domain-like"/>
    <property type="match status" value="1"/>
</dbReference>
<reference evidence="2" key="1">
    <citation type="submission" date="2020-08" db="EMBL/GenBank/DDBJ databases">
        <title>Ramlibacter sp. USB13 16S ribosomal RNA gene genome sequencing and assembly.</title>
        <authorList>
            <person name="Kang M."/>
        </authorList>
    </citation>
    <scope>NUCLEOTIDE SEQUENCE</scope>
    <source>
        <strain evidence="2">USB13</strain>
    </source>
</reference>
<name>A0A923SB28_9BURK</name>
<comment type="caution">
    <text evidence="2">The sequence shown here is derived from an EMBL/GenBank/DDBJ whole genome shotgun (WGS) entry which is preliminary data.</text>
</comment>
<keyword evidence="3" id="KW-1185">Reference proteome</keyword>
<accession>A0A923SB28</accession>
<dbReference type="InterPro" id="IPR009875">
    <property type="entry name" value="PilZ_domain"/>
</dbReference>
<organism evidence="2 3">
    <name type="scientific">Ramlibacter cellulosilyticus</name>
    <dbReference type="NCBI Taxonomy" id="2764187"/>
    <lineage>
        <taxon>Bacteria</taxon>
        <taxon>Pseudomonadati</taxon>
        <taxon>Pseudomonadota</taxon>
        <taxon>Betaproteobacteria</taxon>
        <taxon>Burkholderiales</taxon>
        <taxon>Comamonadaceae</taxon>
        <taxon>Ramlibacter</taxon>
    </lineage>
</organism>
<protein>
    <submittedName>
        <fullName evidence="2">PilZ domain-containing protein</fullName>
    </submittedName>
</protein>